<comment type="similarity">
    <text evidence="2 5">Belongs to the ATG8 family.</text>
</comment>
<keyword evidence="3" id="KW-0472">Membrane</keyword>
<dbReference type="SUPFAM" id="SSF54236">
    <property type="entry name" value="Ubiquitin-like"/>
    <property type="match status" value="1"/>
</dbReference>
<feature type="compositionally biased region" description="Basic and acidic residues" evidence="6">
    <location>
        <begin position="114"/>
        <end position="142"/>
    </location>
</feature>
<keyword evidence="5" id="KW-0072">Autophagy</keyword>
<evidence type="ECO:0008006" key="9">
    <source>
        <dbReference type="Google" id="ProtNLM"/>
    </source>
</evidence>
<reference evidence="7" key="1">
    <citation type="submission" date="2023-06" db="EMBL/GenBank/DDBJ databases">
        <title>Genomic analysis of the entomopathogenic nematode Steinernema hermaphroditum.</title>
        <authorList>
            <person name="Schwarz E.M."/>
            <person name="Heppert J.K."/>
            <person name="Baniya A."/>
            <person name="Schwartz H.T."/>
            <person name="Tan C.-H."/>
            <person name="Antoshechkin I."/>
            <person name="Sternberg P.W."/>
            <person name="Goodrich-Blair H."/>
            <person name="Dillman A.R."/>
        </authorList>
    </citation>
    <scope>NUCLEOTIDE SEQUENCE</scope>
    <source>
        <strain evidence="7">PS9179</strain>
        <tissue evidence="7">Whole animal</tissue>
    </source>
</reference>
<protein>
    <recommendedName>
        <fullName evidence="9">Autophagy-related protein</fullName>
    </recommendedName>
</protein>
<comment type="subcellular location">
    <subcellularLocation>
        <location evidence="1">Membrane</location>
    </subcellularLocation>
</comment>
<name>A0AA39LY51_9BILA</name>
<evidence type="ECO:0000256" key="2">
    <source>
        <dbReference type="ARBA" id="ARBA00007293"/>
    </source>
</evidence>
<keyword evidence="4" id="KW-0449">Lipoprotein</keyword>
<accession>A0AA39LY51</accession>
<dbReference type="PANTHER" id="PTHR10969">
    <property type="entry name" value="MICROTUBULE-ASSOCIATED PROTEINS 1A/1B LIGHT CHAIN 3-RELATED"/>
    <property type="match status" value="1"/>
</dbReference>
<dbReference type="Pfam" id="PF02991">
    <property type="entry name" value="ATG8"/>
    <property type="match status" value="1"/>
</dbReference>
<evidence type="ECO:0000256" key="5">
    <source>
        <dbReference type="RuleBase" id="RU004384"/>
    </source>
</evidence>
<organism evidence="7 8">
    <name type="scientific">Steinernema hermaphroditum</name>
    <dbReference type="NCBI Taxonomy" id="289476"/>
    <lineage>
        <taxon>Eukaryota</taxon>
        <taxon>Metazoa</taxon>
        <taxon>Ecdysozoa</taxon>
        <taxon>Nematoda</taxon>
        <taxon>Chromadorea</taxon>
        <taxon>Rhabditida</taxon>
        <taxon>Tylenchina</taxon>
        <taxon>Panagrolaimomorpha</taxon>
        <taxon>Strongyloidoidea</taxon>
        <taxon>Steinernematidae</taxon>
        <taxon>Steinernema</taxon>
    </lineage>
</organism>
<dbReference type="AlphaFoldDB" id="A0AA39LY51"/>
<evidence type="ECO:0000256" key="4">
    <source>
        <dbReference type="ARBA" id="ARBA00023288"/>
    </source>
</evidence>
<evidence type="ECO:0000313" key="8">
    <source>
        <dbReference type="Proteomes" id="UP001175271"/>
    </source>
</evidence>
<dbReference type="Proteomes" id="UP001175271">
    <property type="component" value="Unassembled WGS sequence"/>
</dbReference>
<gene>
    <name evidence="7" type="ORF">QR680_007054</name>
</gene>
<keyword evidence="8" id="KW-1185">Reference proteome</keyword>
<dbReference type="Gene3D" id="3.10.20.90">
    <property type="entry name" value="Phosphatidylinositol 3-kinase Catalytic Subunit, Chain A, domain 1"/>
    <property type="match status" value="1"/>
</dbReference>
<dbReference type="InterPro" id="IPR029071">
    <property type="entry name" value="Ubiquitin-like_domsf"/>
</dbReference>
<evidence type="ECO:0000256" key="3">
    <source>
        <dbReference type="ARBA" id="ARBA00023136"/>
    </source>
</evidence>
<evidence type="ECO:0000256" key="6">
    <source>
        <dbReference type="SAM" id="MobiDB-lite"/>
    </source>
</evidence>
<dbReference type="GO" id="GO:0006914">
    <property type="term" value="P:autophagy"/>
    <property type="evidence" value="ECO:0007669"/>
    <property type="project" value="UniProtKB-KW"/>
</dbReference>
<evidence type="ECO:0000256" key="1">
    <source>
        <dbReference type="ARBA" id="ARBA00004370"/>
    </source>
</evidence>
<dbReference type="InterPro" id="IPR004241">
    <property type="entry name" value="Atg8-like"/>
</dbReference>
<dbReference type="GO" id="GO:0016020">
    <property type="term" value="C:membrane"/>
    <property type="evidence" value="ECO:0007669"/>
    <property type="project" value="UniProtKB-SubCell"/>
</dbReference>
<proteinExistence type="inferred from homology"/>
<feature type="region of interest" description="Disordered" evidence="6">
    <location>
        <begin position="107"/>
        <end position="142"/>
    </location>
</feature>
<comment type="caution">
    <text evidence="7">The sequence shown here is derived from an EMBL/GenBank/DDBJ whole genome shotgun (WGS) entry which is preliminary data.</text>
</comment>
<dbReference type="EMBL" id="JAUCMV010000003">
    <property type="protein sequence ID" value="KAK0413913.1"/>
    <property type="molecule type" value="Genomic_DNA"/>
</dbReference>
<sequence>MPNVYEPNYKERRMLSQRKRLFAEVTQKNPGKIPLIIERLRGEKYLPVIDRCQFLVTETTTVAELTAVIRRRLVLTSDQSLVIFINEKTIPSPLTSMWKLYEDERDEDVVYSEGGRRREDEDGESRGGRISKHGEAKQMYKP</sequence>
<evidence type="ECO:0000313" key="7">
    <source>
        <dbReference type="EMBL" id="KAK0413913.1"/>
    </source>
</evidence>